<dbReference type="InterPro" id="IPR017853">
    <property type="entry name" value="GH"/>
</dbReference>
<evidence type="ECO:0000256" key="2">
    <source>
        <dbReference type="ARBA" id="ARBA00004236"/>
    </source>
</evidence>
<comment type="catalytic activity">
    <reaction evidence="1">
        <text>Hydrolysis of (1-&gt;3)-beta-D-glucosidic linkages in (1-&gt;3)-beta-D-glucans.</text>
        <dbReference type="EC" id="3.2.1.39"/>
    </reaction>
</comment>
<dbReference type="Proteomes" id="UP001431209">
    <property type="component" value="Unassembled WGS sequence"/>
</dbReference>
<feature type="signal peptide" evidence="16">
    <location>
        <begin position="1"/>
        <end position="20"/>
    </location>
</feature>
<feature type="transmembrane region" description="Helical" evidence="15">
    <location>
        <begin position="343"/>
        <end position="372"/>
    </location>
</feature>
<protein>
    <recommendedName>
        <fullName evidence="3">glucan endo-1,3-beta-D-glucosidase</fullName>
        <ecNumber evidence="3">3.2.1.39</ecNumber>
    </recommendedName>
    <alternativeName>
        <fullName evidence="13">Endo-1,3-beta-glucanase btgC</fullName>
    </alternativeName>
    <alternativeName>
        <fullName evidence="12">Laminarinase btgC</fullName>
    </alternativeName>
</protein>
<sequence>MNRVMIVVVSMFIFLECTLGLVTSPEALKALVTAMTPTETSPGCIDFTPYVGPSVFGGIPPSDSFKSMLLKTLITETSYRCIMTYESDPVVAQTCNTLGIKMLSVVWLDPTDTGANSVQIQAGITVATKYPTTVLGLSCGSELAFRNGASPSILSIIQNCVNRLRSAGVKQPIGTNDSEAIWMSATRWMAPTVFLDFIGANIYPWYDNASPSACTPATKAGMETFLRYQKMMEVYSNTQVIVTEAGWPRSNNMNQPITNKSPCGVASNENQIIATQDMITLFKNGKYPFSLFLAFGHDYQPVANNANIEDFWGICIAANNKYSCVDVFNNVLQGANAGLSGGAVAGIVISVLFIVFFVVACVVVVVILVVIYKKRGVKVIGHKNQFKRIHSPGSPTSDAVPPFESLMSPISPGSPTELKQISYENKPLPVTPYYNKKLPPLPVSNDSSSPTVDSNGGAWSWFKWPFGSSRNVPEVTVSSPDSIKERRTEGRRKDRSDSWWIKSSSPSSPVTDSPVSSPAADSQNSWWSWIKWPATDATAQPTKNLPPTPTNV</sequence>
<keyword evidence="9" id="KW-0961">Cell wall biogenesis/degradation</keyword>
<keyword evidence="5" id="KW-0378">Hydrolase</keyword>
<feature type="compositionally biased region" description="Basic and acidic residues" evidence="14">
    <location>
        <begin position="482"/>
        <end position="497"/>
    </location>
</feature>
<evidence type="ECO:0000256" key="15">
    <source>
        <dbReference type="SAM" id="Phobius"/>
    </source>
</evidence>
<dbReference type="AlphaFoldDB" id="A0AAW2Z0Z0"/>
<keyword evidence="18" id="KW-1185">Reference proteome</keyword>
<keyword evidence="15" id="KW-0812">Transmembrane</keyword>
<dbReference type="GO" id="GO:0042973">
    <property type="term" value="F:glucan endo-1,3-beta-D-glucosidase activity"/>
    <property type="evidence" value="ECO:0007669"/>
    <property type="project" value="UniProtKB-EC"/>
</dbReference>
<dbReference type="GO" id="GO:0000272">
    <property type="term" value="P:polysaccharide catabolic process"/>
    <property type="evidence" value="ECO:0007669"/>
    <property type="project" value="UniProtKB-KW"/>
</dbReference>
<organism evidence="17 18">
    <name type="scientific">Acrasis kona</name>
    <dbReference type="NCBI Taxonomy" id="1008807"/>
    <lineage>
        <taxon>Eukaryota</taxon>
        <taxon>Discoba</taxon>
        <taxon>Heterolobosea</taxon>
        <taxon>Tetramitia</taxon>
        <taxon>Eutetramitia</taxon>
        <taxon>Acrasidae</taxon>
        <taxon>Acrasis</taxon>
    </lineage>
</organism>
<evidence type="ECO:0000256" key="12">
    <source>
        <dbReference type="ARBA" id="ARBA00042373"/>
    </source>
</evidence>
<feature type="region of interest" description="Disordered" evidence="14">
    <location>
        <begin position="472"/>
        <end position="521"/>
    </location>
</feature>
<evidence type="ECO:0000256" key="13">
    <source>
        <dbReference type="ARBA" id="ARBA00043078"/>
    </source>
</evidence>
<proteinExistence type="predicted"/>
<evidence type="ECO:0000256" key="1">
    <source>
        <dbReference type="ARBA" id="ARBA00000382"/>
    </source>
</evidence>
<evidence type="ECO:0000256" key="3">
    <source>
        <dbReference type="ARBA" id="ARBA00012780"/>
    </source>
</evidence>
<dbReference type="GO" id="GO:0005886">
    <property type="term" value="C:plasma membrane"/>
    <property type="evidence" value="ECO:0007669"/>
    <property type="project" value="UniProtKB-SubCell"/>
</dbReference>
<keyword evidence="16" id="KW-0732">Signal</keyword>
<evidence type="ECO:0000256" key="4">
    <source>
        <dbReference type="ARBA" id="ARBA00022475"/>
    </source>
</evidence>
<evidence type="ECO:0000256" key="11">
    <source>
        <dbReference type="ARBA" id="ARBA00037649"/>
    </source>
</evidence>
<evidence type="ECO:0000256" key="8">
    <source>
        <dbReference type="ARBA" id="ARBA00023277"/>
    </source>
</evidence>
<gene>
    <name evidence="17" type="ORF">AKO1_013090</name>
</gene>
<dbReference type="GO" id="GO:0071555">
    <property type="term" value="P:cell wall organization"/>
    <property type="evidence" value="ECO:0007669"/>
    <property type="project" value="UniProtKB-KW"/>
</dbReference>
<keyword evidence="4" id="KW-1003">Cell membrane</keyword>
<dbReference type="InterPro" id="IPR050732">
    <property type="entry name" value="Beta-glucan_modifiers"/>
</dbReference>
<dbReference type="PANTHER" id="PTHR16631">
    <property type="entry name" value="GLUCAN 1,3-BETA-GLUCOSIDASE"/>
    <property type="match status" value="1"/>
</dbReference>
<feature type="compositionally biased region" description="Low complexity" evidence="14">
    <location>
        <begin position="498"/>
        <end position="518"/>
    </location>
</feature>
<keyword evidence="6 15" id="KW-0472">Membrane</keyword>
<accession>A0AAW2Z0Z0</accession>
<comment type="caution">
    <text evidence="17">The sequence shown here is derived from an EMBL/GenBank/DDBJ whole genome shotgun (WGS) entry which is preliminary data.</text>
</comment>
<comment type="function">
    <text evidence="11">Glucanases play a role in cell expansion during growth, in cell-cell fusion during mating, and in spore release during sporulation. This enzyme may be involved in beta-glucan degradation. Active on laminarin and lichenan.</text>
</comment>
<feature type="compositionally biased region" description="Polar residues" evidence="14">
    <location>
        <begin position="472"/>
        <end position="481"/>
    </location>
</feature>
<keyword evidence="10" id="KW-0624">Polysaccharide degradation</keyword>
<comment type="subcellular location">
    <subcellularLocation>
        <location evidence="2">Cell membrane</location>
    </subcellularLocation>
</comment>
<feature type="chain" id="PRO_5043811477" description="glucan endo-1,3-beta-D-glucosidase" evidence="16">
    <location>
        <begin position="21"/>
        <end position="552"/>
    </location>
</feature>
<evidence type="ECO:0000256" key="10">
    <source>
        <dbReference type="ARBA" id="ARBA00023326"/>
    </source>
</evidence>
<dbReference type="EC" id="3.2.1.39" evidence="3"/>
<evidence type="ECO:0000313" key="18">
    <source>
        <dbReference type="Proteomes" id="UP001431209"/>
    </source>
</evidence>
<name>A0AAW2Z0Z0_9EUKA</name>
<evidence type="ECO:0000313" key="17">
    <source>
        <dbReference type="EMBL" id="KAL0482451.1"/>
    </source>
</evidence>
<reference evidence="17 18" key="1">
    <citation type="submission" date="2024-03" db="EMBL/GenBank/DDBJ databases">
        <title>The Acrasis kona genome and developmental transcriptomes reveal deep origins of eukaryotic multicellular pathways.</title>
        <authorList>
            <person name="Sheikh S."/>
            <person name="Fu C.-J."/>
            <person name="Brown M.W."/>
            <person name="Baldauf S.L."/>
        </authorList>
    </citation>
    <scope>NUCLEOTIDE SEQUENCE [LARGE SCALE GENOMIC DNA]</scope>
    <source>
        <strain evidence="17 18">ATCC MYA-3509</strain>
    </source>
</reference>
<keyword evidence="15" id="KW-1133">Transmembrane helix</keyword>
<keyword evidence="8" id="KW-0119">Carbohydrate metabolism</keyword>
<dbReference type="EMBL" id="JAOPGA020000855">
    <property type="protein sequence ID" value="KAL0482451.1"/>
    <property type="molecule type" value="Genomic_DNA"/>
</dbReference>
<evidence type="ECO:0000256" key="5">
    <source>
        <dbReference type="ARBA" id="ARBA00022801"/>
    </source>
</evidence>
<evidence type="ECO:0000256" key="7">
    <source>
        <dbReference type="ARBA" id="ARBA00023180"/>
    </source>
</evidence>
<dbReference type="SUPFAM" id="SSF51445">
    <property type="entry name" value="(Trans)glycosidases"/>
    <property type="match status" value="1"/>
</dbReference>
<evidence type="ECO:0000256" key="6">
    <source>
        <dbReference type="ARBA" id="ARBA00023136"/>
    </source>
</evidence>
<dbReference type="PANTHER" id="PTHR16631:SF17">
    <property type="entry name" value="GLUCAN ENDO-1,3-BETA-GLUCOSIDASE BTGC"/>
    <property type="match status" value="1"/>
</dbReference>
<evidence type="ECO:0000256" key="14">
    <source>
        <dbReference type="SAM" id="MobiDB-lite"/>
    </source>
</evidence>
<evidence type="ECO:0000256" key="16">
    <source>
        <dbReference type="SAM" id="SignalP"/>
    </source>
</evidence>
<evidence type="ECO:0000256" key="9">
    <source>
        <dbReference type="ARBA" id="ARBA00023316"/>
    </source>
</evidence>
<keyword evidence="7" id="KW-0325">Glycoprotein</keyword>